<name>A0A9E7JW70_9LILI</name>
<proteinExistence type="predicted"/>
<gene>
    <name evidence="2" type="ORF">MUK42_37721</name>
</gene>
<dbReference type="AlphaFoldDB" id="A0A9E7JW70"/>
<keyword evidence="3" id="KW-1185">Reference proteome</keyword>
<evidence type="ECO:0000256" key="1">
    <source>
        <dbReference type="SAM" id="MobiDB-lite"/>
    </source>
</evidence>
<protein>
    <submittedName>
        <fullName evidence="2">Uncharacterized protein</fullName>
    </submittedName>
</protein>
<dbReference type="EMBL" id="CP097506">
    <property type="protein sequence ID" value="URD95910.1"/>
    <property type="molecule type" value="Genomic_DNA"/>
</dbReference>
<feature type="region of interest" description="Disordered" evidence="1">
    <location>
        <begin position="42"/>
        <end position="75"/>
    </location>
</feature>
<evidence type="ECO:0000313" key="2">
    <source>
        <dbReference type="EMBL" id="URD95910.1"/>
    </source>
</evidence>
<dbReference type="Proteomes" id="UP001055439">
    <property type="component" value="Chromosome 4"/>
</dbReference>
<accession>A0A9E7JW70</accession>
<sequence>MDTINVRLKARFGRAYGPSPFPKHPPIVSAISKGGEVPCLPSPRFPFPSSKEKKVKEQRKQAKGKNSSASLPGPSPSVCLRTLARPVFRYLSARRGQYSVGLPSAIKFMSIYLVVSDIEIYTGNKHESMERGLML</sequence>
<reference evidence="2" key="1">
    <citation type="submission" date="2022-05" db="EMBL/GenBank/DDBJ databases">
        <title>The Musa troglodytarum L. genome provides insights into the mechanism of non-climacteric behaviour and enrichment of carotenoids.</title>
        <authorList>
            <person name="Wang J."/>
        </authorList>
    </citation>
    <scope>NUCLEOTIDE SEQUENCE</scope>
    <source>
        <tissue evidence="2">Leaf</tissue>
    </source>
</reference>
<organism evidence="2 3">
    <name type="scientific">Musa troglodytarum</name>
    <name type="common">fe'i banana</name>
    <dbReference type="NCBI Taxonomy" id="320322"/>
    <lineage>
        <taxon>Eukaryota</taxon>
        <taxon>Viridiplantae</taxon>
        <taxon>Streptophyta</taxon>
        <taxon>Embryophyta</taxon>
        <taxon>Tracheophyta</taxon>
        <taxon>Spermatophyta</taxon>
        <taxon>Magnoliopsida</taxon>
        <taxon>Liliopsida</taxon>
        <taxon>Zingiberales</taxon>
        <taxon>Musaceae</taxon>
        <taxon>Musa</taxon>
    </lineage>
</organism>
<feature type="compositionally biased region" description="Basic and acidic residues" evidence="1">
    <location>
        <begin position="50"/>
        <end position="60"/>
    </location>
</feature>
<evidence type="ECO:0000313" key="3">
    <source>
        <dbReference type="Proteomes" id="UP001055439"/>
    </source>
</evidence>